<protein>
    <submittedName>
        <fullName evidence="1">13136_t:CDS:1</fullName>
    </submittedName>
</protein>
<evidence type="ECO:0000313" key="2">
    <source>
        <dbReference type="Proteomes" id="UP000789525"/>
    </source>
</evidence>
<sequence>MGGGDVVVGGNWLVEEKIGEGSFGEVFRAVHITTKERYAIKRELIKIDHPQLPHEVEVLKMLEGACFIPKVHWFGEEGIYNAMVIDLLGPNLRLLRQAYGALPIAFVSDIAQQMVTILEYVHKRGIVYRDMKPDNFLLERDFPLPISRLSIYDSDDDIPESKLRDHKLLVGRKHRMNIVDFGLSTYYINPETGKHICKSQSPIKNKTGTARYAALGVHRGLPHTRRDDLESLGYVLLEMLRGDLPWAGVTARNSRQGWAKMQKIKEETPLDELYEGFPRGFMIYTQYTRSLGFDQEPDYNHLREFATVGKGSEAELVVQESQWFFDDDRPMSPRNRNHRSQSPLTIKPPRCILDYDEDLTLGSPPPSPFYKRSKNSSCKTKNKDDISGLGSSERSNSLTSSMSFQKSPSRTYSLPHRDPGQVDNLSHPNGRDYEKRGKRPENVRRSSYVKRPIVKSSWNTVQDPAALWDHEVRQFENAWKNGRSWNEDNVDSQEVNSVPSTPVNESAFWMDNADDEFKGFDGGLGGETDGWINHDENVLISTDGNGKSKVPWFDKTRSPAFRNGVDGNHEYSGERSRSLTAKASREWRDLQTRRPSIPSPLSSTIPSGSTDHDKGGIPARVSSPNNKFDQYYIGINENIPLGPRRSIPNIRTNGLASKFIKRSTPNLRDSALNSSVPSSTIKRAMAHMQDAQPTAAQGGRKTLSNNARCATSPIPISNSNLNQRDDKDVNRIYTTTTNLSSPKDVRYSPQDARYSIQDARSCSNREGSKSRERNKAHNRERSYTFSSGPVSPPNNVSHSKSTANSPPKPWPNIRRERSYTYSSGGKLNGNAPGGKAGHDRHRPPPLAQLPPRNFVNKGDIPKTPQKLKNDLKGDLNSNQNNLQAVENFPPRAKSVSPLYDARPRDLTSGSKKSEGSLNIVTTSSSTEGSTTPSPISPNSSETNIRVSSPTSVHHVKFADDLEVSTPSNRHVNFSHRRQSLSSIASGEISSRTRNLASKEVRPFQDSYFSKYSNLD</sequence>
<comment type="caution">
    <text evidence="1">The sequence shown here is derived from an EMBL/GenBank/DDBJ whole genome shotgun (WGS) entry which is preliminary data.</text>
</comment>
<name>A0ACA9LR87_9GLOM</name>
<dbReference type="EMBL" id="CAJVPT010007440">
    <property type="protein sequence ID" value="CAG8541731.1"/>
    <property type="molecule type" value="Genomic_DNA"/>
</dbReference>
<feature type="non-terminal residue" evidence="1">
    <location>
        <position position="1015"/>
    </location>
</feature>
<evidence type="ECO:0000313" key="1">
    <source>
        <dbReference type="EMBL" id="CAG8541731.1"/>
    </source>
</evidence>
<keyword evidence="2" id="KW-1185">Reference proteome</keyword>
<proteinExistence type="predicted"/>
<accession>A0ACA9LR87</accession>
<organism evidence="1 2">
    <name type="scientific">Acaulospora colombiana</name>
    <dbReference type="NCBI Taxonomy" id="27376"/>
    <lineage>
        <taxon>Eukaryota</taxon>
        <taxon>Fungi</taxon>
        <taxon>Fungi incertae sedis</taxon>
        <taxon>Mucoromycota</taxon>
        <taxon>Glomeromycotina</taxon>
        <taxon>Glomeromycetes</taxon>
        <taxon>Diversisporales</taxon>
        <taxon>Acaulosporaceae</taxon>
        <taxon>Acaulospora</taxon>
    </lineage>
</organism>
<gene>
    <name evidence="1" type="ORF">ACOLOM_LOCUS4499</name>
</gene>
<reference evidence="1" key="1">
    <citation type="submission" date="2021-06" db="EMBL/GenBank/DDBJ databases">
        <authorList>
            <person name="Kallberg Y."/>
            <person name="Tangrot J."/>
            <person name="Rosling A."/>
        </authorList>
    </citation>
    <scope>NUCLEOTIDE SEQUENCE</scope>
    <source>
        <strain evidence="1">CL356</strain>
    </source>
</reference>
<dbReference type="Proteomes" id="UP000789525">
    <property type="component" value="Unassembled WGS sequence"/>
</dbReference>